<feature type="domain" description="Mechanosensitive ion channel MscS" evidence="10">
    <location>
        <begin position="634"/>
        <end position="700"/>
    </location>
</feature>
<dbReference type="InterPro" id="IPR011014">
    <property type="entry name" value="MscS_channel_TM-2"/>
</dbReference>
<feature type="transmembrane region" description="Helical" evidence="8">
    <location>
        <begin position="371"/>
        <end position="390"/>
    </location>
</feature>
<proteinExistence type="inferred from homology"/>
<name>A0A432LX24_9GAMM</name>
<dbReference type="Gene3D" id="2.30.30.60">
    <property type="match status" value="1"/>
</dbReference>
<feature type="signal peptide" evidence="9">
    <location>
        <begin position="1"/>
        <end position="28"/>
    </location>
</feature>
<keyword evidence="9" id="KW-0732">Signal</keyword>
<organism evidence="13 14">
    <name type="scientific">Dyella dinghuensis</name>
    <dbReference type="NCBI Taxonomy" id="1920169"/>
    <lineage>
        <taxon>Bacteria</taxon>
        <taxon>Pseudomonadati</taxon>
        <taxon>Pseudomonadota</taxon>
        <taxon>Gammaproteobacteria</taxon>
        <taxon>Lysobacterales</taxon>
        <taxon>Rhodanobacteraceae</taxon>
        <taxon>Dyella</taxon>
    </lineage>
</organism>
<dbReference type="Pfam" id="PF00924">
    <property type="entry name" value="MS_channel_2nd"/>
    <property type="match status" value="1"/>
</dbReference>
<evidence type="ECO:0000256" key="9">
    <source>
        <dbReference type="SAM" id="SignalP"/>
    </source>
</evidence>
<dbReference type="EMBL" id="RYZR01000002">
    <property type="protein sequence ID" value="RUL66666.1"/>
    <property type="molecule type" value="Genomic_DNA"/>
</dbReference>
<feature type="domain" description="Mechanosensitive ion channel MscS C-terminal" evidence="12">
    <location>
        <begin position="707"/>
        <end position="786"/>
    </location>
</feature>
<dbReference type="SUPFAM" id="SSF50182">
    <property type="entry name" value="Sm-like ribonucleoproteins"/>
    <property type="match status" value="1"/>
</dbReference>
<feature type="region of interest" description="Disordered" evidence="7">
    <location>
        <begin position="111"/>
        <end position="134"/>
    </location>
</feature>
<sequence length="813" mass="87919">MHTILRKLSALPLAIGLLVFGASSLLHAQNPAASSSAPASASTTQDPAQALVGLSKQLDGLKTTLTNKNSTQPLNDLRTQAGEVQQEANQWLTTLTPEMDGLQARLTVLGPAPAAGAPPETPAVSQQRRQLERDKSKLDGEIKQAQLLSQDAVKLTAQIAETRNEQFQTQLSTRNGTPLSVAFWSNLKQSFSEDSVHIKRVEGLFVDGVSTAWQPPNRLPFVLCLIGALLLVVPGRWLVERVVLMITRRYMPDGHLRRSALALILTLTVTLSFGVAAWLAYEGVNWNETLDDDLMTFALQNVRTMFFAAFVAGLGRALLSYHHPSWRLPALAEETVRDLRWFPWVLGAAFFLLGVIEHLNNIAGASLPAAIATRAFLALLISGLVGLALLRVQRVRRTLRQDGEKEPKRHALWVGVLGGVAVVAVVLAWLSVLIGYIAFGFFISWQLLWVGMIVASLYILTHFQHDLFDALLSPKGRSGLRLQSTFGVAPATLDQAATVLSAICRVLLLIIAVGTVLMPFGGSPNDLFSHIGQAFTNLSFGKLTINPGAVFRALVVFIAGLLIVRIVKRWLSEQLLPKTSLDVGMQNSIVTLLGYVAVVIVFALALKTADVSLQSITWIASALSVGIGFGLQAIVSNFISGLILLAEQPVKVGDWVSMPGVEGDIRRINVRATEIQLSDRSTMIVPNSQFITQNLRNVTHGNSLGRVKLSLPMPLDTDAAKMREIMLEALQDNHATLATPAPSVSLDDITSSAMTFTGVAYVRSPRDASTVKSDILFDILSRLAKAQLPLSTPQSMVIRNLGPLGEDSPAAPG</sequence>
<evidence type="ECO:0000256" key="4">
    <source>
        <dbReference type="ARBA" id="ARBA00022692"/>
    </source>
</evidence>
<comment type="subcellular location">
    <subcellularLocation>
        <location evidence="1">Cell membrane</location>
        <topology evidence="1">Multi-pass membrane protein</topology>
    </subcellularLocation>
</comment>
<dbReference type="InterPro" id="IPR022249">
    <property type="entry name" value="DUF3772"/>
</dbReference>
<dbReference type="InterPro" id="IPR011066">
    <property type="entry name" value="MscS_channel_C_sf"/>
</dbReference>
<dbReference type="PANTHER" id="PTHR30347">
    <property type="entry name" value="POTASSIUM CHANNEL RELATED"/>
    <property type="match status" value="1"/>
</dbReference>
<evidence type="ECO:0000259" key="11">
    <source>
        <dbReference type="Pfam" id="PF12607"/>
    </source>
</evidence>
<dbReference type="Gene3D" id="3.30.70.100">
    <property type="match status" value="1"/>
</dbReference>
<dbReference type="InterPro" id="IPR023408">
    <property type="entry name" value="MscS_beta-dom_sf"/>
</dbReference>
<feature type="transmembrane region" description="Helical" evidence="8">
    <location>
        <begin position="219"/>
        <end position="239"/>
    </location>
</feature>
<dbReference type="Pfam" id="PF12607">
    <property type="entry name" value="DUF3772"/>
    <property type="match status" value="1"/>
</dbReference>
<dbReference type="InterPro" id="IPR052702">
    <property type="entry name" value="MscS-like_channel"/>
</dbReference>
<accession>A0A432LX24</accession>
<dbReference type="GO" id="GO:0008381">
    <property type="term" value="F:mechanosensitive monoatomic ion channel activity"/>
    <property type="evidence" value="ECO:0007669"/>
    <property type="project" value="UniProtKB-ARBA"/>
</dbReference>
<evidence type="ECO:0000259" key="10">
    <source>
        <dbReference type="Pfam" id="PF00924"/>
    </source>
</evidence>
<dbReference type="RefSeq" id="WP_126672165.1">
    <property type="nucleotide sequence ID" value="NZ_RYZR01000002.1"/>
</dbReference>
<evidence type="ECO:0000256" key="5">
    <source>
        <dbReference type="ARBA" id="ARBA00022989"/>
    </source>
</evidence>
<reference evidence="13 14" key="1">
    <citation type="submission" date="2018-12" db="EMBL/GenBank/DDBJ databases">
        <title>Dyella dinghuensis sp. nov. DHOA06 and Dyella choica sp. nov. 4M-K27, isolated from forest soil.</title>
        <authorList>
            <person name="Qiu L.-H."/>
            <person name="Gao Z.-H."/>
        </authorList>
    </citation>
    <scope>NUCLEOTIDE SEQUENCE [LARGE SCALE GENOMIC DNA]</scope>
    <source>
        <strain evidence="13 14">DHOA06</strain>
    </source>
</reference>
<feature type="transmembrane region" description="Helical" evidence="8">
    <location>
        <begin position="588"/>
        <end position="606"/>
    </location>
</feature>
<dbReference type="Pfam" id="PF21082">
    <property type="entry name" value="MS_channel_3rd"/>
    <property type="match status" value="1"/>
</dbReference>
<comment type="caution">
    <text evidence="13">The sequence shown here is derived from an EMBL/GenBank/DDBJ whole genome shotgun (WGS) entry which is preliminary data.</text>
</comment>
<dbReference type="GO" id="GO:0005886">
    <property type="term" value="C:plasma membrane"/>
    <property type="evidence" value="ECO:0007669"/>
    <property type="project" value="UniProtKB-SubCell"/>
</dbReference>
<evidence type="ECO:0000313" key="13">
    <source>
        <dbReference type="EMBL" id="RUL66666.1"/>
    </source>
</evidence>
<feature type="transmembrane region" description="Helical" evidence="8">
    <location>
        <begin position="502"/>
        <end position="520"/>
    </location>
</feature>
<evidence type="ECO:0000256" key="6">
    <source>
        <dbReference type="ARBA" id="ARBA00023136"/>
    </source>
</evidence>
<evidence type="ECO:0000313" key="14">
    <source>
        <dbReference type="Proteomes" id="UP000267077"/>
    </source>
</evidence>
<dbReference type="OrthoDB" id="9799209at2"/>
<dbReference type="InterPro" id="IPR006685">
    <property type="entry name" value="MscS_channel_2nd"/>
</dbReference>
<evidence type="ECO:0000256" key="2">
    <source>
        <dbReference type="ARBA" id="ARBA00008017"/>
    </source>
</evidence>
<keyword evidence="5 8" id="KW-1133">Transmembrane helix</keyword>
<protein>
    <submittedName>
        <fullName evidence="13">Mechanosensitive ion channel family protein</fullName>
    </submittedName>
</protein>
<gene>
    <name evidence="13" type="ORF">EKH79_02285</name>
</gene>
<comment type="similarity">
    <text evidence="2">Belongs to the MscS (TC 1.A.23) family.</text>
</comment>
<dbReference type="AlphaFoldDB" id="A0A432LX24"/>
<feature type="transmembrane region" description="Helical" evidence="8">
    <location>
        <begin position="549"/>
        <end position="567"/>
    </location>
</feature>
<feature type="transmembrane region" description="Helical" evidence="8">
    <location>
        <begin position="436"/>
        <end position="460"/>
    </location>
</feature>
<dbReference type="PANTHER" id="PTHR30347:SF9">
    <property type="entry name" value="MINICONDUCTANCE MECHANOSENSITIVE CHANNEL MSCM"/>
    <property type="match status" value="1"/>
</dbReference>
<evidence type="ECO:0000256" key="3">
    <source>
        <dbReference type="ARBA" id="ARBA00022475"/>
    </source>
</evidence>
<keyword evidence="4 8" id="KW-0812">Transmembrane</keyword>
<dbReference type="Gene3D" id="1.10.287.1260">
    <property type="match status" value="1"/>
</dbReference>
<feature type="transmembrane region" description="Helical" evidence="8">
    <location>
        <begin position="301"/>
        <end position="321"/>
    </location>
</feature>
<dbReference type="InterPro" id="IPR049278">
    <property type="entry name" value="MS_channel_C"/>
</dbReference>
<evidence type="ECO:0000259" key="12">
    <source>
        <dbReference type="Pfam" id="PF21082"/>
    </source>
</evidence>
<dbReference type="SUPFAM" id="SSF82689">
    <property type="entry name" value="Mechanosensitive channel protein MscS (YggB), C-terminal domain"/>
    <property type="match status" value="1"/>
</dbReference>
<feature type="transmembrane region" description="Helical" evidence="8">
    <location>
        <begin position="341"/>
        <end position="359"/>
    </location>
</feature>
<evidence type="ECO:0000256" key="8">
    <source>
        <dbReference type="SAM" id="Phobius"/>
    </source>
</evidence>
<keyword evidence="3" id="KW-1003">Cell membrane</keyword>
<dbReference type="Proteomes" id="UP000267077">
    <property type="component" value="Unassembled WGS sequence"/>
</dbReference>
<evidence type="ECO:0000256" key="7">
    <source>
        <dbReference type="SAM" id="MobiDB-lite"/>
    </source>
</evidence>
<keyword evidence="14" id="KW-1185">Reference proteome</keyword>
<feature type="chain" id="PRO_5019307967" evidence="9">
    <location>
        <begin position="29"/>
        <end position="813"/>
    </location>
</feature>
<feature type="transmembrane region" description="Helical" evidence="8">
    <location>
        <begin position="411"/>
        <end position="430"/>
    </location>
</feature>
<dbReference type="SUPFAM" id="SSF82861">
    <property type="entry name" value="Mechanosensitive channel protein MscS (YggB), transmembrane region"/>
    <property type="match status" value="1"/>
</dbReference>
<feature type="transmembrane region" description="Helical" evidence="8">
    <location>
        <begin position="260"/>
        <end position="281"/>
    </location>
</feature>
<feature type="transmembrane region" description="Helical" evidence="8">
    <location>
        <begin position="618"/>
        <end position="645"/>
    </location>
</feature>
<feature type="domain" description="DUF3772" evidence="11">
    <location>
        <begin position="142"/>
        <end position="197"/>
    </location>
</feature>
<dbReference type="InterPro" id="IPR010920">
    <property type="entry name" value="LSM_dom_sf"/>
</dbReference>
<evidence type="ECO:0000256" key="1">
    <source>
        <dbReference type="ARBA" id="ARBA00004651"/>
    </source>
</evidence>
<keyword evidence="6 8" id="KW-0472">Membrane</keyword>